<keyword evidence="2" id="KW-0175">Coiled coil</keyword>
<dbReference type="GO" id="GO:0008270">
    <property type="term" value="F:zinc ion binding"/>
    <property type="evidence" value="ECO:0007669"/>
    <property type="project" value="UniProtKB-KW"/>
</dbReference>
<dbReference type="PROSITE" id="PS50158">
    <property type="entry name" value="ZF_CCHC"/>
    <property type="match status" value="1"/>
</dbReference>
<evidence type="ECO:0000256" key="2">
    <source>
        <dbReference type="SAM" id="Coils"/>
    </source>
</evidence>
<accession>A0A5D3CI39</accession>
<keyword evidence="1" id="KW-0479">Metal-binding</keyword>
<protein>
    <submittedName>
        <fullName evidence="5">Gag-pol polyprotein</fullName>
    </submittedName>
</protein>
<keyword evidence="1" id="KW-0862">Zinc</keyword>
<proteinExistence type="predicted"/>
<dbReference type="Pfam" id="PF07727">
    <property type="entry name" value="RVT_2"/>
    <property type="match status" value="1"/>
</dbReference>
<dbReference type="GO" id="GO:0003676">
    <property type="term" value="F:nucleic acid binding"/>
    <property type="evidence" value="ECO:0007669"/>
    <property type="project" value="InterPro"/>
</dbReference>
<dbReference type="Proteomes" id="UP000321393">
    <property type="component" value="Unassembled WGS sequence"/>
</dbReference>
<dbReference type="AlphaFoldDB" id="A0A5D3CI39"/>
<keyword evidence="1" id="KW-0863">Zinc-finger</keyword>
<dbReference type="EMBL" id="SSTD01010954">
    <property type="protein sequence ID" value="TYK11020.1"/>
    <property type="molecule type" value="Genomic_DNA"/>
</dbReference>
<evidence type="ECO:0000313" key="6">
    <source>
        <dbReference type="Proteomes" id="UP000321393"/>
    </source>
</evidence>
<evidence type="ECO:0000313" key="4">
    <source>
        <dbReference type="EMBL" id="KAA0054893.1"/>
    </source>
</evidence>
<feature type="coiled-coil region" evidence="2">
    <location>
        <begin position="10"/>
        <end position="44"/>
    </location>
</feature>
<dbReference type="InterPro" id="IPR013103">
    <property type="entry name" value="RVT_2"/>
</dbReference>
<dbReference type="Proteomes" id="UP000321947">
    <property type="component" value="Unassembled WGS sequence"/>
</dbReference>
<dbReference type="EMBL" id="SSTE01008633">
    <property type="protein sequence ID" value="KAA0054893.1"/>
    <property type="molecule type" value="Genomic_DNA"/>
</dbReference>
<evidence type="ECO:0000313" key="5">
    <source>
        <dbReference type="EMBL" id="TYK11020.1"/>
    </source>
</evidence>
<organism evidence="5 7">
    <name type="scientific">Cucumis melo var. makuwa</name>
    <name type="common">Oriental melon</name>
    <dbReference type="NCBI Taxonomy" id="1194695"/>
    <lineage>
        <taxon>Eukaryota</taxon>
        <taxon>Viridiplantae</taxon>
        <taxon>Streptophyta</taxon>
        <taxon>Embryophyta</taxon>
        <taxon>Tracheophyta</taxon>
        <taxon>Spermatophyta</taxon>
        <taxon>Magnoliopsida</taxon>
        <taxon>eudicotyledons</taxon>
        <taxon>Gunneridae</taxon>
        <taxon>Pentapetalae</taxon>
        <taxon>rosids</taxon>
        <taxon>fabids</taxon>
        <taxon>Cucurbitales</taxon>
        <taxon>Cucurbitaceae</taxon>
        <taxon>Benincaseae</taxon>
        <taxon>Cucumis</taxon>
    </lineage>
</organism>
<comment type="caution">
    <text evidence="5">The sequence shown here is derived from an EMBL/GenBank/DDBJ whole genome shotgun (WGS) entry which is preliminary data.</text>
</comment>
<dbReference type="Pfam" id="PF22936">
    <property type="entry name" value="Pol_BBD"/>
    <property type="match status" value="1"/>
</dbReference>
<gene>
    <name evidence="5" type="ORF">E5676_scaffold874G00670</name>
    <name evidence="4" type="ORF">E6C27_scaffold43052G00110</name>
</gene>
<evidence type="ECO:0000259" key="3">
    <source>
        <dbReference type="PROSITE" id="PS50158"/>
    </source>
</evidence>
<dbReference type="InterPro" id="IPR001878">
    <property type="entry name" value="Znf_CCHC"/>
</dbReference>
<reference evidence="6 7" key="1">
    <citation type="submission" date="2019-08" db="EMBL/GenBank/DDBJ databases">
        <title>Draft genome sequences of two oriental melons (Cucumis melo L. var makuwa).</title>
        <authorList>
            <person name="Kwon S.-Y."/>
        </authorList>
    </citation>
    <scope>NUCLEOTIDE SEQUENCE [LARGE SCALE GENOMIC DNA]</scope>
    <source>
        <strain evidence="7">cv. Chang Bougi</strain>
        <strain evidence="6">cv. SW 3</strain>
        <tissue evidence="5">Leaf</tissue>
    </source>
</reference>
<evidence type="ECO:0000313" key="7">
    <source>
        <dbReference type="Proteomes" id="UP000321947"/>
    </source>
</evidence>
<name>A0A5D3CI39_CUCMM</name>
<feature type="domain" description="CCHC-type" evidence="3">
    <location>
        <begin position="124"/>
        <end position="137"/>
    </location>
</feature>
<dbReference type="OrthoDB" id="8048545at2759"/>
<dbReference type="InterPro" id="IPR054722">
    <property type="entry name" value="PolX-like_BBD"/>
</dbReference>
<evidence type="ECO:0000256" key="1">
    <source>
        <dbReference type="PROSITE-ProRule" id="PRU00047"/>
    </source>
</evidence>
<dbReference type="STRING" id="1194695.A0A5D3CI39"/>
<sequence length="755" mass="85805">MLRKEDSEARAIQKERIQDLMDENERLMRVISSLKVKLKEVQNVYDQIIKFVKMLNFGTNNLDSILNSGQNGSIKYGLGFDTSTRGVKITPEVKFVPASVKETTYPRCKKLTINTGAKFSRWVCYYCGKRGHTQSFCYKLLRDRRHQQKSKLINQQNNRRLTKRSNNVRGTHMIWRVKTSEKCNVAFTTVPTHTDAWYFDSGCSRNMTGNRSFFTELEECASGDLQPYNAKTNSNITDEVINNENVLVPSAHVKKNHLSSSIIGNLSAGITTRRKEKVDYTKMIANLCYVSAIEPTSVENALNDEYGINVMQEELLQFKCNNVLTFVHKPDGANIIGTKWIFKNKTDESESVIWNKARLVAQGYAQVEGVDFDESFSSMARLEAIHLLLSISCFRKFKLFQMDVKSAFLNGYLYEEVYVAQPKGFIDPEFSQYVYKLNKALYGLKQAPRTWYERLIMYLGKRGYSRGETDKTLFINRTSTDLIIKQRSEGMFISQEKYAKNLIKKFGLDQSHYKRTPVATHAKITKDTVDWAGSADDRKSTSGGCFFLGNNLVSWFNSTVVNTRKGTYTDKSIEEVREAPSPRVAVHGIRVREQRFKSTPPQRPYKLSSEKAYLDINSGSTKSVHEEIVSGNVMKDVETAPAVSEAHLSDMDSDDLDDVPLAQLVKKVIAPDVVPEKSAEEGPRLFDTTDWDEATDGLFIDKELASIIFNSLTAESHSLATAISLMSEWRLEINSLIRHMKTFAPYSSRGDPNTD</sequence>